<dbReference type="PANTHER" id="PTHR10434">
    <property type="entry name" value="1-ACYL-SN-GLYCEROL-3-PHOSPHATE ACYLTRANSFERASE"/>
    <property type="match status" value="1"/>
</dbReference>
<dbReference type="Proteomes" id="UP001501480">
    <property type="component" value="Unassembled WGS sequence"/>
</dbReference>
<dbReference type="RefSeq" id="WP_344326516.1">
    <property type="nucleotide sequence ID" value="NZ_BAAAPY010000004.1"/>
</dbReference>
<name>A0ABN2VY26_9ACTN</name>
<feature type="domain" description="Phospholipid/glycerol acyltransferase" evidence="3">
    <location>
        <begin position="19"/>
        <end position="137"/>
    </location>
</feature>
<organism evidence="4 5">
    <name type="scientific">Aeromicrobium halocynthiae</name>
    <dbReference type="NCBI Taxonomy" id="560557"/>
    <lineage>
        <taxon>Bacteria</taxon>
        <taxon>Bacillati</taxon>
        <taxon>Actinomycetota</taxon>
        <taxon>Actinomycetes</taxon>
        <taxon>Propionibacteriales</taxon>
        <taxon>Nocardioidaceae</taxon>
        <taxon>Aeromicrobium</taxon>
    </lineage>
</organism>
<protein>
    <submittedName>
        <fullName evidence="4">Lysophospholipid acyltransferase family protein</fullName>
    </submittedName>
</protein>
<dbReference type="InterPro" id="IPR002123">
    <property type="entry name" value="Plipid/glycerol_acylTrfase"/>
</dbReference>
<evidence type="ECO:0000313" key="4">
    <source>
        <dbReference type="EMBL" id="GAA2076647.1"/>
    </source>
</evidence>
<accession>A0ABN2VY26</accession>
<dbReference type="EMBL" id="BAAAPY010000004">
    <property type="protein sequence ID" value="GAA2076647.1"/>
    <property type="molecule type" value="Genomic_DNA"/>
</dbReference>
<gene>
    <name evidence="4" type="ORF">GCM10009821_14970</name>
</gene>
<dbReference type="SUPFAM" id="SSF69593">
    <property type="entry name" value="Glycerol-3-phosphate (1)-acyltransferase"/>
    <property type="match status" value="1"/>
</dbReference>
<sequence>MVFTRRDWRGVENFPEGGFVVAANHLSHLDPFVLSHFMVDNGVVPRFLTKDPLFRVRVIGSILKGAEMIPVYRSTSSAVDSLRAAVEAVREGKVVTIYPEGTITRDPDAWPMSGRTGAVRVALETGAPLVPVAQWGAQDVLWPYSKRPRLLPRKTIHMRVGEPFDLSDLRGREATEQEIVAATDRLMDTLTAMVADIRGELPTRPRIDVHTLAKPRTSHDETEQT</sequence>
<dbReference type="CDD" id="cd07989">
    <property type="entry name" value="LPLAT_AGPAT-like"/>
    <property type="match status" value="1"/>
</dbReference>
<evidence type="ECO:0000256" key="1">
    <source>
        <dbReference type="ARBA" id="ARBA00022679"/>
    </source>
</evidence>
<reference evidence="4 5" key="1">
    <citation type="journal article" date="2019" name="Int. J. Syst. Evol. Microbiol.">
        <title>The Global Catalogue of Microorganisms (GCM) 10K type strain sequencing project: providing services to taxonomists for standard genome sequencing and annotation.</title>
        <authorList>
            <consortium name="The Broad Institute Genomics Platform"/>
            <consortium name="The Broad Institute Genome Sequencing Center for Infectious Disease"/>
            <person name="Wu L."/>
            <person name="Ma J."/>
        </authorList>
    </citation>
    <scope>NUCLEOTIDE SEQUENCE [LARGE SCALE GENOMIC DNA]</scope>
    <source>
        <strain evidence="4 5">JCM 15749</strain>
    </source>
</reference>
<dbReference type="Pfam" id="PF01553">
    <property type="entry name" value="Acyltransferase"/>
    <property type="match status" value="1"/>
</dbReference>
<dbReference type="SMART" id="SM00563">
    <property type="entry name" value="PlsC"/>
    <property type="match status" value="1"/>
</dbReference>
<evidence type="ECO:0000256" key="2">
    <source>
        <dbReference type="ARBA" id="ARBA00023315"/>
    </source>
</evidence>
<keyword evidence="2 4" id="KW-0012">Acyltransferase</keyword>
<dbReference type="PANTHER" id="PTHR10434:SF55">
    <property type="entry name" value="POSSIBLE ACYLTRANSFERASE"/>
    <property type="match status" value="1"/>
</dbReference>
<evidence type="ECO:0000313" key="5">
    <source>
        <dbReference type="Proteomes" id="UP001501480"/>
    </source>
</evidence>
<proteinExistence type="predicted"/>
<keyword evidence="5" id="KW-1185">Reference proteome</keyword>
<evidence type="ECO:0000259" key="3">
    <source>
        <dbReference type="SMART" id="SM00563"/>
    </source>
</evidence>
<dbReference type="GO" id="GO:0016746">
    <property type="term" value="F:acyltransferase activity"/>
    <property type="evidence" value="ECO:0007669"/>
    <property type="project" value="UniProtKB-KW"/>
</dbReference>
<comment type="caution">
    <text evidence="4">The sequence shown here is derived from an EMBL/GenBank/DDBJ whole genome shotgun (WGS) entry which is preliminary data.</text>
</comment>
<keyword evidence="1" id="KW-0808">Transferase</keyword>